<comment type="caution">
    <text evidence="2">The sequence shown here is derived from an EMBL/GenBank/DDBJ whole genome shotgun (WGS) entry which is preliminary data.</text>
</comment>
<evidence type="ECO:0000313" key="3">
    <source>
        <dbReference type="Proteomes" id="UP001206312"/>
    </source>
</evidence>
<evidence type="ECO:0000256" key="1">
    <source>
        <dbReference type="SAM" id="Phobius"/>
    </source>
</evidence>
<dbReference type="Proteomes" id="UP001206312">
    <property type="component" value="Unassembled WGS sequence"/>
</dbReference>
<reference evidence="2 3" key="1">
    <citation type="submission" date="2022-06" db="EMBL/GenBank/DDBJ databases">
        <authorList>
            <person name="Xuan X."/>
        </authorList>
    </citation>
    <scope>NUCLEOTIDE SEQUENCE [LARGE SCALE GENOMIC DNA]</scope>
    <source>
        <strain evidence="2 3">2V75</strain>
    </source>
</reference>
<dbReference type="GO" id="GO:0016757">
    <property type="term" value="F:glycosyltransferase activity"/>
    <property type="evidence" value="ECO:0007669"/>
    <property type="project" value="UniProtKB-KW"/>
</dbReference>
<name>A0ABT1AWE1_9FLAO</name>
<dbReference type="Pfam" id="PF19868">
    <property type="entry name" value="DUF6341"/>
    <property type="match status" value="1"/>
</dbReference>
<keyword evidence="1" id="KW-0472">Membrane</keyword>
<keyword evidence="2" id="KW-0808">Transferase</keyword>
<feature type="transmembrane region" description="Helical" evidence="1">
    <location>
        <begin position="34"/>
        <end position="52"/>
    </location>
</feature>
<dbReference type="EMBL" id="JAMXIB010000003">
    <property type="protein sequence ID" value="MCO5724239.1"/>
    <property type="molecule type" value="Genomic_DNA"/>
</dbReference>
<protein>
    <submittedName>
        <fullName evidence="2">Uracil phosphoribosyltransferase</fullName>
    </submittedName>
</protein>
<organism evidence="2 3">
    <name type="scientific">Robiginitalea marina</name>
    <dbReference type="NCBI Taxonomy" id="2954105"/>
    <lineage>
        <taxon>Bacteria</taxon>
        <taxon>Pseudomonadati</taxon>
        <taxon>Bacteroidota</taxon>
        <taxon>Flavobacteriia</taxon>
        <taxon>Flavobacteriales</taxon>
        <taxon>Flavobacteriaceae</taxon>
        <taxon>Robiginitalea</taxon>
    </lineage>
</organism>
<keyword evidence="1" id="KW-1133">Transmembrane helix</keyword>
<gene>
    <name evidence="2" type="ORF">NG653_05195</name>
</gene>
<keyword evidence="2" id="KW-0328">Glycosyltransferase</keyword>
<dbReference type="InterPro" id="IPR045922">
    <property type="entry name" value="DUF6341"/>
</dbReference>
<dbReference type="RefSeq" id="WP_252740620.1">
    <property type="nucleotide sequence ID" value="NZ_JAMXIB010000003.1"/>
</dbReference>
<sequence>MKAFFEWIEDLFVDGLFAPFDFFREMQNWWTANTINWLFVVIGSAAMVYWLIQLRLFDQRGEEDTSITAHSYL</sequence>
<accession>A0ABT1AWE1</accession>
<proteinExistence type="predicted"/>
<evidence type="ECO:0000313" key="2">
    <source>
        <dbReference type="EMBL" id="MCO5724239.1"/>
    </source>
</evidence>
<keyword evidence="3" id="KW-1185">Reference proteome</keyword>
<keyword evidence="1" id="KW-0812">Transmembrane</keyword>